<sequence>MQTQLPISSCFDKGKKAARQDEREIIRGLLAPPDKYVLGDKAITVLGPLGSLGSWKPILEPTKKDVWHARRGLANKLLCIGTNSTSLSFIDRLTVEPR</sequence>
<organism evidence="1 2">
    <name type="scientific">Cotesia glomerata</name>
    <name type="common">Lepidopteran parasitic wasp</name>
    <name type="synonym">Apanteles glomeratus</name>
    <dbReference type="NCBI Taxonomy" id="32391"/>
    <lineage>
        <taxon>Eukaryota</taxon>
        <taxon>Metazoa</taxon>
        <taxon>Ecdysozoa</taxon>
        <taxon>Arthropoda</taxon>
        <taxon>Hexapoda</taxon>
        <taxon>Insecta</taxon>
        <taxon>Pterygota</taxon>
        <taxon>Neoptera</taxon>
        <taxon>Endopterygota</taxon>
        <taxon>Hymenoptera</taxon>
        <taxon>Apocrita</taxon>
        <taxon>Ichneumonoidea</taxon>
        <taxon>Braconidae</taxon>
        <taxon>Microgastrinae</taxon>
        <taxon>Cotesia</taxon>
    </lineage>
</organism>
<gene>
    <name evidence="1" type="ORF">KQX54_018616</name>
</gene>
<name>A0AAV7ID71_COTGL</name>
<comment type="caution">
    <text evidence="1">The sequence shown here is derived from an EMBL/GenBank/DDBJ whole genome shotgun (WGS) entry which is preliminary data.</text>
</comment>
<accession>A0AAV7ID71</accession>
<evidence type="ECO:0000313" key="2">
    <source>
        <dbReference type="Proteomes" id="UP000826195"/>
    </source>
</evidence>
<keyword evidence="2" id="KW-1185">Reference proteome</keyword>
<evidence type="ECO:0000313" key="1">
    <source>
        <dbReference type="EMBL" id="KAH0547308.1"/>
    </source>
</evidence>
<dbReference type="AlphaFoldDB" id="A0AAV7ID71"/>
<proteinExistence type="predicted"/>
<dbReference type="EMBL" id="JAHXZJ010002237">
    <property type="protein sequence ID" value="KAH0547308.1"/>
    <property type="molecule type" value="Genomic_DNA"/>
</dbReference>
<reference evidence="1 2" key="1">
    <citation type="journal article" date="2021" name="J. Hered.">
        <title>A chromosome-level genome assembly of the parasitoid wasp, Cotesia glomerata (Hymenoptera: Braconidae).</title>
        <authorList>
            <person name="Pinto B.J."/>
            <person name="Weis J.J."/>
            <person name="Gamble T."/>
            <person name="Ode P.J."/>
            <person name="Paul R."/>
            <person name="Zaspel J.M."/>
        </authorList>
    </citation>
    <scope>NUCLEOTIDE SEQUENCE [LARGE SCALE GENOMIC DNA]</scope>
    <source>
        <strain evidence="1">CgM1</strain>
    </source>
</reference>
<dbReference type="Proteomes" id="UP000826195">
    <property type="component" value="Unassembled WGS sequence"/>
</dbReference>
<protein>
    <submittedName>
        <fullName evidence="1">Uncharacterized protein</fullName>
    </submittedName>
</protein>